<evidence type="ECO:0000256" key="1">
    <source>
        <dbReference type="SAM" id="Coils"/>
    </source>
</evidence>
<feature type="region of interest" description="Disordered" evidence="2">
    <location>
        <begin position="1495"/>
        <end position="1535"/>
    </location>
</feature>
<feature type="coiled-coil region" evidence="1">
    <location>
        <begin position="1020"/>
        <end position="1057"/>
    </location>
</feature>
<dbReference type="Gene3D" id="2.30.30.490">
    <property type="match status" value="1"/>
</dbReference>
<feature type="compositionally biased region" description="Low complexity" evidence="2">
    <location>
        <begin position="786"/>
        <end position="797"/>
    </location>
</feature>
<accession>A0AAU9EWU9</accession>
<feature type="compositionally biased region" description="Polar residues" evidence="2">
    <location>
        <begin position="707"/>
        <end position="727"/>
    </location>
</feature>
<feature type="region of interest" description="Disordered" evidence="2">
    <location>
        <begin position="836"/>
        <end position="876"/>
    </location>
</feature>
<proteinExistence type="predicted"/>
<name>A0AAU9EWU9_DROMD</name>
<feature type="region of interest" description="Disordered" evidence="2">
    <location>
        <begin position="638"/>
        <end position="663"/>
    </location>
</feature>
<sequence length="1797" mass="193028">MATFNGNATSNAADVLSSSVAAATATATFLVPTTTTQAAAIGVPPSLHLDQFGGYMSSTGAVTPLHHHQQTNSSYTFVQIKREPCQVSEISSNNCHQQQQHQQQHHHQPLNHHQQQHHQQQQHHLQSSTASLTAAGLGTVSSSVTASATSKTMSSSTLTTLVKIEAPSPKVSDLEKSNGSTSNSVPIGIAVARKRPQEALVSALTNPATLPLQQPLSKDMNCYGIRVADLSATSCGNLYFTGNGDLMTTGTAAAEDLNRTPSTFWQYPNALPIESVISMSPATVGLQYTREANRGQVVLLPAAPAALAGISNFPLLTSTDPFQQAAAAAAATAFVWPSYIPQATAGGSSAAAAAAAAAALQPPPNLFFNSMGMGMGGHSTLGPTPSYASTLQLYLAAAANATGSSTLCQHSSNQQTSSTTTTNSTINLSLAAAVAASAGVTSSTSSLSSSSSSRFLSLAAAAAQSAPIGSLLLPPHGMKLEDYSTHHPMPLALPPLVPLETTSSMRDKEQALNLMRLPTPPTSATMDGAAAAMGPGMGMGTGHPMHHQMFQSLPSHSASATPALLNLSMHGTASDLSAAGTPMTGAHPCDEAGAAAAALNFKLHAPLTPQTPPRLPEIPVSLLPQMQDVNIQTDTPVCSEDESLSYPCPGPPLTRTGQEPMTEEALSISLVQPLELTKTSEVPNECHTQPQTQTQTQTHTQTQIQTNPVSSDIQPSASHESAEQMPNRSPPPAMDTPQTAPEDLTGLELLSNISTNSTPFVRVKQEPMEHIEHTAHPVAPPPPMQPMQQHQQHQQQQPMMELEATPQEPLGGLKLLCALAEQRIQEEVVQGSSLFATPYSRTPSPTPTPPASAPGSPTPMPTSTQPVGGNEGKSCFGFVPPAGGSLFSSTSSFQMPLSSPAFPSMQGIELPTTSLQSADPTPPKRKKHKHSKSSSSESRKSARCSKKSKKKHRRDNSSRQQQFEPQLQSPLDYGEGDASLQDEQLQSELRSALHTMGPSYAQRFGNEVFSIMDSSMRMRLADITRQYRKKKRKLDEITKLKKKRKSLKLQHQQQQQQLQQLQQPVQAAQPALSPLQQPQLTLSSTLSSVLGTSSPLRDYKFPKFSSSNLQASSFLRFPEKTTHSFPPPPPPQQPQTEPSPLPHSGSPITSSFVRLEPSALDAAVAPSAPIATSISSSNCSSPSTAAHKQSSTSASLVRRKRKLKASPGSGDHPTAPTEAKRRASSTDKELQLTSEHLYREETRVLTDMGGLFYAGVMKPLRPPDVYAITLDGERGNKSHVMSREDILKDTILEVAPKSVECVPVGTRLCAYWSQQYRCLYPGRAIESEPAEEGAVATAAAAPSTPTHAPDFVSVEFDDGDSGRIRLQNIRLLLSDYPIAEYNDNPLYSVGKQKRGALRTGESGGRCTSQEPSHAQHPAHMSGCEDSHSHHSAVLNSDNTTSLAATMELFTQRSEKKRLKKTLKKMSRSQNASGGGNNSLSVAAVSNEVADQATAGDAGAGAVDEAAGRKHHKHKKRKKHKKHHRKNGSEEPEQHQDFITTAEEVTEATPAPASNRVKMEVKVKTEQLDMEEESASNLMSEISDEAKGEDLVEHNNSKGSSKIAAFLPERQLWGWNGVAYRKGGVKGRARKQFYKTIKRGKETITVGDSAVFLSTGRPDRPYIGRIESMWETSTGNKVVRVAWFYHPEETTGCPKLKYPGALFESSHDDENDVQTISHRCEVLQFGHYFEKFGADSKQYQSIYDNNDTYYLAGHYNPRLQVLKLQDDIPTLEELQDTNTTTTTTTTTNKTTTTTTNEN</sequence>
<evidence type="ECO:0000313" key="4">
    <source>
        <dbReference type="EMBL" id="BFF91453.1"/>
    </source>
</evidence>
<evidence type="ECO:0000256" key="2">
    <source>
        <dbReference type="SAM" id="MobiDB-lite"/>
    </source>
</evidence>
<dbReference type="GO" id="GO:0003682">
    <property type="term" value="F:chromatin binding"/>
    <property type="evidence" value="ECO:0007669"/>
    <property type="project" value="InterPro"/>
</dbReference>
<dbReference type="PANTHER" id="PTHR12505:SF24">
    <property type="entry name" value="PROTEIN WINGED EYE"/>
    <property type="match status" value="1"/>
</dbReference>
<gene>
    <name evidence="4" type="ORF">DMAD_09729</name>
</gene>
<evidence type="ECO:0000313" key="5">
    <source>
        <dbReference type="Proteomes" id="UP001500889"/>
    </source>
</evidence>
<feature type="region of interest" description="Disordered" evidence="2">
    <location>
        <begin position="1172"/>
        <end position="1235"/>
    </location>
</feature>
<organism evidence="4 5">
    <name type="scientific">Drosophila madeirensis</name>
    <name type="common">Fruit fly</name>
    <dbReference type="NCBI Taxonomy" id="30013"/>
    <lineage>
        <taxon>Eukaryota</taxon>
        <taxon>Metazoa</taxon>
        <taxon>Ecdysozoa</taxon>
        <taxon>Arthropoda</taxon>
        <taxon>Hexapoda</taxon>
        <taxon>Insecta</taxon>
        <taxon>Pterygota</taxon>
        <taxon>Neoptera</taxon>
        <taxon>Endopterygota</taxon>
        <taxon>Diptera</taxon>
        <taxon>Brachycera</taxon>
        <taxon>Muscomorpha</taxon>
        <taxon>Ephydroidea</taxon>
        <taxon>Drosophilidae</taxon>
        <taxon>Drosophila</taxon>
        <taxon>Sophophora</taxon>
    </lineage>
</organism>
<dbReference type="InterPro" id="IPR048924">
    <property type="entry name" value="BAHCC1-like_Tudor"/>
</dbReference>
<feature type="compositionally biased region" description="Basic and acidic residues" evidence="2">
    <location>
        <begin position="1526"/>
        <end position="1535"/>
    </location>
</feature>
<feature type="region of interest" description="Disordered" evidence="2">
    <location>
        <begin position="682"/>
        <end position="741"/>
    </location>
</feature>
<feature type="compositionally biased region" description="Low complexity" evidence="2">
    <location>
        <begin position="1172"/>
        <end position="1185"/>
    </location>
</feature>
<dbReference type="PROSITE" id="PS51038">
    <property type="entry name" value="BAH"/>
    <property type="match status" value="1"/>
</dbReference>
<feature type="region of interest" description="Disordered" evidence="2">
    <location>
        <begin position="912"/>
        <end position="982"/>
    </location>
</feature>
<feature type="region of interest" description="Disordered" evidence="2">
    <location>
        <begin position="1119"/>
        <end position="1150"/>
    </location>
</feature>
<feature type="region of interest" description="Disordered" evidence="2">
    <location>
        <begin position="1450"/>
        <end position="1479"/>
    </location>
</feature>
<protein>
    <recommendedName>
        <fullName evidence="3">BAH domain-containing protein</fullName>
    </recommendedName>
</protein>
<feature type="region of interest" description="Disordered" evidence="2">
    <location>
        <begin position="89"/>
        <end position="129"/>
    </location>
</feature>
<dbReference type="CDD" id="cd04714">
    <property type="entry name" value="BAH_BAHCC1"/>
    <property type="match status" value="1"/>
</dbReference>
<feature type="compositionally biased region" description="Basic and acidic residues" evidence="2">
    <location>
        <begin position="1218"/>
        <end position="1235"/>
    </location>
</feature>
<feature type="compositionally biased region" description="Low complexity" evidence="2">
    <location>
        <begin position="688"/>
        <end position="706"/>
    </location>
</feature>
<dbReference type="Pfam" id="PF21744">
    <property type="entry name" value="BAHCC1-like_Tudor"/>
    <property type="match status" value="1"/>
</dbReference>
<feature type="region of interest" description="Disordered" evidence="2">
    <location>
        <begin position="774"/>
        <end position="797"/>
    </location>
</feature>
<feature type="compositionally biased region" description="Basic residues" evidence="2">
    <location>
        <begin position="1454"/>
        <end position="1466"/>
    </location>
</feature>
<dbReference type="InterPro" id="IPR047419">
    <property type="entry name" value="Tudor_WGE"/>
</dbReference>
<feature type="compositionally biased region" description="Pro residues" evidence="2">
    <location>
        <begin position="844"/>
        <end position="860"/>
    </location>
</feature>
<feature type="compositionally biased region" description="Basic residues" evidence="2">
    <location>
        <begin position="1508"/>
        <end position="1525"/>
    </location>
</feature>
<dbReference type="InterPro" id="IPR043151">
    <property type="entry name" value="BAH_sf"/>
</dbReference>
<dbReference type="FunFam" id="2.30.30.490:FF:000021">
    <property type="entry name" value="Winged eye, isoform E"/>
    <property type="match status" value="1"/>
</dbReference>
<feature type="compositionally biased region" description="Pro residues" evidence="2">
    <location>
        <begin position="1125"/>
        <end position="1141"/>
    </location>
</feature>
<keyword evidence="1" id="KW-0175">Coiled coil</keyword>
<feature type="domain" description="BAH" evidence="3">
    <location>
        <begin position="1641"/>
        <end position="1765"/>
    </location>
</feature>
<feature type="region of interest" description="Disordered" evidence="2">
    <location>
        <begin position="1392"/>
        <end position="1433"/>
    </location>
</feature>
<feature type="region of interest" description="Disordered" evidence="2">
    <location>
        <begin position="1777"/>
        <end position="1797"/>
    </location>
</feature>
<feature type="compositionally biased region" description="Low complexity" evidence="2">
    <location>
        <begin position="1495"/>
        <end position="1504"/>
    </location>
</feature>
<dbReference type="InterPro" id="IPR052429">
    <property type="entry name" value="BAH_domain_protein"/>
</dbReference>
<feature type="compositionally biased region" description="Low complexity" evidence="2">
    <location>
        <begin position="117"/>
        <end position="126"/>
    </location>
</feature>
<dbReference type="CDD" id="cd20397">
    <property type="entry name" value="Tudor_BAHCC1-like"/>
    <property type="match status" value="1"/>
</dbReference>
<dbReference type="InterPro" id="IPR056841">
    <property type="entry name" value="TNRC18_BAHCC1-like_SH3"/>
</dbReference>
<feature type="compositionally biased region" description="Polar residues" evidence="2">
    <location>
        <begin position="1186"/>
        <end position="1195"/>
    </location>
</feature>
<dbReference type="InterPro" id="IPR001025">
    <property type="entry name" value="BAH_dom"/>
</dbReference>
<dbReference type="Pfam" id="PF24912">
    <property type="entry name" value="SH3_TNRC18"/>
    <property type="match status" value="1"/>
</dbReference>
<reference evidence="4 5" key="1">
    <citation type="submission" date="2024-02" db="EMBL/GenBank/DDBJ databases">
        <title>A chromosome-level genome assembly of Drosophila madeirensis, a fruit fly species endemic to Madeira island.</title>
        <authorList>
            <person name="Tomihara K."/>
            <person name="Llopart A."/>
            <person name="Yamamoto D."/>
        </authorList>
    </citation>
    <scope>NUCLEOTIDE SEQUENCE [LARGE SCALE GENOMIC DNA]</scope>
    <source>
        <strain evidence="4 5">RF1</strain>
    </source>
</reference>
<feature type="compositionally biased region" description="Basic residues" evidence="2">
    <location>
        <begin position="923"/>
        <end position="932"/>
    </location>
</feature>
<dbReference type="PANTHER" id="PTHR12505">
    <property type="entry name" value="PHD FINGER TRANSCRIPTION FACTOR"/>
    <property type="match status" value="1"/>
</dbReference>
<feature type="compositionally biased region" description="Basic residues" evidence="2">
    <location>
        <begin position="103"/>
        <end position="116"/>
    </location>
</feature>
<feature type="compositionally biased region" description="Polar residues" evidence="2">
    <location>
        <begin position="960"/>
        <end position="969"/>
    </location>
</feature>
<dbReference type="Proteomes" id="UP001500889">
    <property type="component" value="Chromosome O"/>
</dbReference>
<dbReference type="Pfam" id="PF01426">
    <property type="entry name" value="BAH"/>
    <property type="match status" value="1"/>
</dbReference>
<feature type="compositionally biased region" description="Basic residues" evidence="2">
    <location>
        <begin position="941"/>
        <end position="954"/>
    </location>
</feature>
<dbReference type="EMBL" id="AP029263">
    <property type="protein sequence ID" value="BFF91453.1"/>
    <property type="molecule type" value="Genomic_DNA"/>
</dbReference>
<evidence type="ECO:0000259" key="3">
    <source>
        <dbReference type="PROSITE" id="PS51038"/>
    </source>
</evidence>
<keyword evidence="5" id="KW-1185">Reference proteome</keyword>
<dbReference type="SMART" id="SM00439">
    <property type="entry name" value="BAH"/>
    <property type="match status" value="1"/>
</dbReference>